<organism evidence="2 3">
    <name type="scientific">Desulfolithobacter dissulfuricans</name>
    <dbReference type="NCBI Taxonomy" id="2795293"/>
    <lineage>
        <taxon>Bacteria</taxon>
        <taxon>Pseudomonadati</taxon>
        <taxon>Thermodesulfobacteriota</taxon>
        <taxon>Desulfobulbia</taxon>
        <taxon>Desulfobulbales</taxon>
        <taxon>Desulfobulbaceae</taxon>
        <taxon>Desulfolithobacter</taxon>
    </lineage>
</organism>
<dbReference type="InterPro" id="IPR016152">
    <property type="entry name" value="PTrfase/Anion_transptr"/>
</dbReference>
<dbReference type="InterPro" id="IPR002178">
    <property type="entry name" value="PTS_EIIA_type-2_dom"/>
</dbReference>
<dbReference type="PROSITE" id="PS51094">
    <property type="entry name" value="PTS_EIIA_TYPE_2"/>
    <property type="match status" value="1"/>
</dbReference>
<proteinExistence type="predicted"/>
<gene>
    <name evidence="2" type="ORF">GF1_31730</name>
</gene>
<dbReference type="PANTHER" id="PTHR47738:SF1">
    <property type="entry name" value="NITROGEN REGULATORY PROTEIN"/>
    <property type="match status" value="1"/>
</dbReference>
<dbReference type="KEGG" id="ddu:GF1_31730"/>
<dbReference type="EMBL" id="AP024233">
    <property type="protein sequence ID" value="BCO10797.1"/>
    <property type="molecule type" value="Genomic_DNA"/>
</dbReference>
<dbReference type="Gene3D" id="3.40.930.10">
    <property type="entry name" value="Mannitol-specific EII, Chain A"/>
    <property type="match status" value="1"/>
</dbReference>
<dbReference type="RefSeq" id="WP_267927512.1">
    <property type="nucleotide sequence ID" value="NZ_AP024233.1"/>
</dbReference>
<accession>A0A915XL22</accession>
<sequence>MLEIQEQCVLLDLEATSKEGVLRELTAAVQEWCPGVDQATLLDILLEREHVGSTGVGNGVAIPHGKVPDLDDILLCFGSSRSGISFDAVDNQPVYLFVMILSPETMAEEYLRTLGQVSRLLKNPETRSRLMRAEDCRAIQQIFSQDLRER</sequence>
<dbReference type="PANTHER" id="PTHR47738">
    <property type="entry name" value="PTS SYSTEM FRUCTOSE-LIKE EIIA COMPONENT-RELATED"/>
    <property type="match status" value="1"/>
</dbReference>
<dbReference type="GO" id="GO:0030295">
    <property type="term" value="F:protein kinase activator activity"/>
    <property type="evidence" value="ECO:0007669"/>
    <property type="project" value="TreeGrafter"/>
</dbReference>
<evidence type="ECO:0000313" key="3">
    <source>
        <dbReference type="Proteomes" id="UP001063350"/>
    </source>
</evidence>
<dbReference type="AlphaFoldDB" id="A0A915XL22"/>
<reference evidence="2" key="1">
    <citation type="submission" date="2020-12" db="EMBL/GenBank/DDBJ databases">
        <title>Desulfobium dissulfuricans gen. nov., sp. nov., a novel mesophilic, sulfate-reducing bacterium isolated from a deep-sea hydrothermal vent.</title>
        <authorList>
            <person name="Hashimoto Y."/>
            <person name="Tame A."/>
            <person name="Sawayama S."/>
            <person name="Miyazaki J."/>
            <person name="Takai K."/>
            <person name="Nakagawa S."/>
        </authorList>
    </citation>
    <scope>NUCLEOTIDE SEQUENCE</scope>
    <source>
        <strain evidence="2">GF1</strain>
    </source>
</reference>
<name>A0A915XL22_9BACT</name>
<dbReference type="Pfam" id="PF00359">
    <property type="entry name" value="PTS_EIIA_2"/>
    <property type="match status" value="1"/>
</dbReference>
<dbReference type="Proteomes" id="UP001063350">
    <property type="component" value="Chromosome"/>
</dbReference>
<feature type="domain" description="PTS EIIA type-2" evidence="1">
    <location>
        <begin position="2"/>
        <end position="146"/>
    </location>
</feature>
<dbReference type="CDD" id="cd00211">
    <property type="entry name" value="PTS_IIA_fru"/>
    <property type="match status" value="1"/>
</dbReference>
<dbReference type="InterPro" id="IPR051541">
    <property type="entry name" value="PTS_SugarTrans_NitroReg"/>
</dbReference>
<evidence type="ECO:0000313" key="2">
    <source>
        <dbReference type="EMBL" id="BCO10797.1"/>
    </source>
</evidence>
<keyword evidence="3" id="KW-1185">Reference proteome</keyword>
<dbReference type="PROSITE" id="PS00372">
    <property type="entry name" value="PTS_EIIA_TYPE_2_HIS"/>
    <property type="match status" value="1"/>
</dbReference>
<evidence type="ECO:0000259" key="1">
    <source>
        <dbReference type="PROSITE" id="PS51094"/>
    </source>
</evidence>
<protein>
    <submittedName>
        <fullName evidence="2">PTS fructose transporter subunit IIA</fullName>
    </submittedName>
</protein>
<dbReference type="SUPFAM" id="SSF55804">
    <property type="entry name" value="Phoshotransferase/anion transport protein"/>
    <property type="match status" value="1"/>
</dbReference>